<evidence type="ECO:0000256" key="1">
    <source>
        <dbReference type="SAM" id="MobiDB-lite"/>
    </source>
</evidence>
<feature type="compositionally biased region" description="Acidic residues" evidence="1">
    <location>
        <begin position="91"/>
        <end position="100"/>
    </location>
</feature>
<proteinExistence type="predicted"/>
<dbReference type="GO" id="GO:0061908">
    <property type="term" value="C:phagophore"/>
    <property type="evidence" value="ECO:0007669"/>
    <property type="project" value="TreeGrafter"/>
</dbReference>
<sequence length="100" mass="11211">METIDLCDQAKLEDSCVYVDNSALYAVSHTLRKHRSYKQMLRDALTAKKRLVKEYKQLAIWFGDADMGSDKESLPSTAATTTGYGNSQTELEGDSGWELL</sequence>
<dbReference type="InterPro" id="IPR053273">
    <property type="entry name" value="CST_Regulator"/>
</dbReference>
<dbReference type="GO" id="GO:0006950">
    <property type="term" value="P:response to stress"/>
    <property type="evidence" value="ECO:0007669"/>
    <property type="project" value="TreeGrafter"/>
</dbReference>
<dbReference type="EMBL" id="BPVZ01000018">
    <property type="protein sequence ID" value="GKV02073.1"/>
    <property type="molecule type" value="Genomic_DNA"/>
</dbReference>
<keyword evidence="3" id="KW-1185">Reference proteome</keyword>
<comment type="caution">
    <text evidence="2">The sequence shown here is derived from an EMBL/GenBank/DDBJ whole genome shotgun (WGS) entry which is preliminary data.</text>
</comment>
<accession>A0AAV5ISC7</accession>
<dbReference type="PANTHER" id="PTHR34659:SF1">
    <property type="entry name" value="PROTEIN EGT2"/>
    <property type="match status" value="1"/>
</dbReference>
<organism evidence="2 3">
    <name type="scientific">Rubroshorea leprosula</name>
    <dbReference type="NCBI Taxonomy" id="152421"/>
    <lineage>
        <taxon>Eukaryota</taxon>
        <taxon>Viridiplantae</taxon>
        <taxon>Streptophyta</taxon>
        <taxon>Embryophyta</taxon>
        <taxon>Tracheophyta</taxon>
        <taxon>Spermatophyta</taxon>
        <taxon>Magnoliopsida</taxon>
        <taxon>eudicotyledons</taxon>
        <taxon>Gunneridae</taxon>
        <taxon>Pentapetalae</taxon>
        <taxon>rosids</taxon>
        <taxon>malvids</taxon>
        <taxon>Malvales</taxon>
        <taxon>Dipterocarpaceae</taxon>
        <taxon>Rubroshorea</taxon>
    </lineage>
</organism>
<dbReference type="Proteomes" id="UP001054252">
    <property type="component" value="Unassembled WGS sequence"/>
</dbReference>
<name>A0AAV5ISC7_9ROSI</name>
<protein>
    <submittedName>
        <fullName evidence="2">Uncharacterized protein</fullName>
    </submittedName>
</protein>
<dbReference type="GO" id="GO:0005776">
    <property type="term" value="C:autophagosome"/>
    <property type="evidence" value="ECO:0007669"/>
    <property type="project" value="TreeGrafter"/>
</dbReference>
<reference evidence="2 3" key="1">
    <citation type="journal article" date="2021" name="Commun. Biol.">
        <title>The genome of Shorea leprosula (Dipterocarpaceae) highlights the ecological relevance of drought in aseasonal tropical rainforests.</title>
        <authorList>
            <person name="Ng K.K.S."/>
            <person name="Kobayashi M.J."/>
            <person name="Fawcett J.A."/>
            <person name="Hatakeyama M."/>
            <person name="Paape T."/>
            <person name="Ng C.H."/>
            <person name="Ang C.C."/>
            <person name="Tnah L.H."/>
            <person name="Lee C.T."/>
            <person name="Nishiyama T."/>
            <person name="Sese J."/>
            <person name="O'Brien M.J."/>
            <person name="Copetti D."/>
            <person name="Mohd Noor M.I."/>
            <person name="Ong R.C."/>
            <person name="Putra M."/>
            <person name="Sireger I.Z."/>
            <person name="Indrioko S."/>
            <person name="Kosugi Y."/>
            <person name="Izuno A."/>
            <person name="Isagi Y."/>
            <person name="Lee S.L."/>
            <person name="Shimizu K.K."/>
        </authorList>
    </citation>
    <scope>NUCLEOTIDE SEQUENCE [LARGE SCALE GENOMIC DNA]</scope>
    <source>
        <strain evidence="2">214</strain>
    </source>
</reference>
<dbReference type="PANTHER" id="PTHR34659">
    <property type="entry name" value="BNAA05G11610D PROTEIN"/>
    <property type="match status" value="1"/>
</dbReference>
<evidence type="ECO:0000313" key="2">
    <source>
        <dbReference type="EMBL" id="GKV02073.1"/>
    </source>
</evidence>
<gene>
    <name evidence="2" type="ORF">SLEP1_g14554</name>
</gene>
<feature type="compositionally biased region" description="Polar residues" evidence="1">
    <location>
        <begin position="74"/>
        <end position="90"/>
    </location>
</feature>
<feature type="region of interest" description="Disordered" evidence="1">
    <location>
        <begin position="66"/>
        <end position="100"/>
    </location>
</feature>
<dbReference type="AlphaFoldDB" id="A0AAV5ISC7"/>
<evidence type="ECO:0000313" key="3">
    <source>
        <dbReference type="Proteomes" id="UP001054252"/>
    </source>
</evidence>